<protein>
    <recommendedName>
        <fullName evidence="10">ML-like domain-containing protein</fullName>
    </recommendedName>
</protein>
<feature type="compositionally biased region" description="Low complexity" evidence="7">
    <location>
        <begin position="646"/>
        <end position="655"/>
    </location>
</feature>
<name>A0A7H9AZL9_ZYGMR</name>
<gene>
    <name evidence="11" type="ORF">HG535_0B01100</name>
</gene>
<dbReference type="SMART" id="SM01320">
    <property type="entry name" value="TRP_N"/>
    <property type="match status" value="1"/>
</dbReference>
<keyword evidence="12" id="KW-1185">Reference proteome</keyword>
<keyword evidence="4 9" id="KW-0732">Signal</keyword>
<evidence type="ECO:0000256" key="8">
    <source>
        <dbReference type="SAM" id="Phobius"/>
    </source>
</evidence>
<proteinExistence type="inferred from homology"/>
<dbReference type="PANTHER" id="PTHR31145:SF4">
    <property type="entry name" value="FLAVIN CARRIER PROTEIN 1-RELATED"/>
    <property type="match status" value="1"/>
</dbReference>
<dbReference type="Proteomes" id="UP000509704">
    <property type="component" value="Chromosome 2"/>
</dbReference>
<keyword evidence="3 8" id="KW-0812">Transmembrane</keyword>
<dbReference type="InterPro" id="IPR040241">
    <property type="entry name" value="TRP_Flc/Pkd2-like"/>
</dbReference>
<evidence type="ECO:0000313" key="11">
    <source>
        <dbReference type="EMBL" id="QLG71072.1"/>
    </source>
</evidence>
<feature type="domain" description="ML-like" evidence="10">
    <location>
        <begin position="22"/>
        <end position="160"/>
    </location>
</feature>
<dbReference type="Pfam" id="PF06011">
    <property type="entry name" value="TRP"/>
    <property type="match status" value="1"/>
</dbReference>
<dbReference type="GO" id="GO:0009272">
    <property type="term" value="P:fungal-type cell wall biogenesis"/>
    <property type="evidence" value="ECO:0007669"/>
    <property type="project" value="TreeGrafter"/>
</dbReference>
<feature type="chain" id="PRO_5029019593" description="ML-like domain-containing protein" evidence="9">
    <location>
        <begin position="21"/>
        <end position="783"/>
    </location>
</feature>
<evidence type="ECO:0000256" key="3">
    <source>
        <dbReference type="ARBA" id="ARBA00022692"/>
    </source>
</evidence>
<dbReference type="InterPro" id="IPR032800">
    <property type="entry name" value="TRP_N"/>
</dbReference>
<feature type="transmembrane region" description="Helical" evidence="8">
    <location>
        <begin position="517"/>
        <end position="535"/>
    </location>
</feature>
<feature type="transmembrane region" description="Helical" evidence="8">
    <location>
        <begin position="486"/>
        <end position="505"/>
    </location>
</feature>
<dbReference type="RefSeq" id="XP_037142800.1">
    <property type="nucleotide sequence ID" value="XM_037286905.1"/>
</dbReference>
<evidence type="ECO:0000256" key="6">
    <source>
        <dbReference type="ARBA" id="ARBA00023136"/>
    </source>
</evidence>
<organism evidence="11 12">
    <name type="scientific">Zygotorulaspora mrakii</name>
    <name type="common">Zygosaccharomyces mrakii</name>
    <dbReference type="NCBI Taxonomy" id="42260"/>
    <lineage>
        <taxon>Eukaryota</taxon>
        <taxon>Fungi</taxon>
        <taxon>Dikarya</taxon>
        <taxon>Ascomycota</taxon>
        <taxon>Saccharomycotina</taxon>
        <taxon>Saccharomycetes</taxon>
        <taxon>Saccharomycetales</taxon>
        <taxon>Saccharomycetaceae</taxon>
        <taxon>Zygotorulaspora</taxon>
    </lineage>
</organism>
<evidence type="ECO:0000256" key="9">
    <source>
        <dbReference type="SAM" id="SignalP"/>
    </source>
</evidence>
<feature type="signal peptide" evidence="9">
    <location>
        <begin position="1"/>
        <end position="20"/>
    </location>
</feature>
<dbReference type="KEGG" id="zmk:HG535_0B01100"/>
<sequence length="783" mass="89053">MRLMILWWAVYSLMVPAAIAKRTLVATSLVTCMENSQLTASSFNVTFNPDDRSLHYSLTMATQIDGNITAEVEVYAYGFRIITQNVDLCEVGWKQFCPLNPGNVQVDSIQYVPQHYANQIPGIAYQVPDIDAYARVRVYNNQSENLACVQAFFSNGKTVSQTGVKWATAVVAGIGLLLSALLSTFGNSTAASHISANTMSLFLYFQSVVVVSMEHVHRVPPIAEAWAENLAWSMGLIRISFMQRIFRWYIESTGGNPSLYLTSRTVSLLTQRSLEYLDYFGLVKRATNVLYGNSNVVIFRGIERLGYSSNIENTSIVATGFTFFILCGYVLAGFIMACKYSIELSIRCGWMRNDRFLTFRQNWKTVLKGSLLRYIYIGFTQMLILSFWEFTKRDSPAVIVIACFFIVLSLGLMLWAAYRTWYFATQSIQMHNNPAAYLYGDEVVLNKYGFFYTMFNARRYWWNIAILSYIFVKAVFIAFAQASGKTQSLVVFIIDLVYFIALIYYKPYLDKPTNIMSIFISTVTLVNSFLFMFFSDLFNQSYTVSAVMGWIFFIMNAAFSLILLLMLLTFIGIIIFSKNPDSKFRPIRDDRTSFQRYNANDGTVNPKVANELMALGDVANDHDENWESHLYDQQMSAKVLDEEKSSMNNENSSSSTDKPTLSEKILRKFSLNRTKSKVERDSNDESNDITRLTPDSDQLSNSPPKKYPGVTHIRQASDSQNGLINSYEQEESFKLNQPDIMEDGKELPPKSISRMPERDISLDSMTNDQDPTQKTDILGSKFI</sequence>
<feature type="region of interest" description="Disordered" evidence="7">
    <location>
        <begin position="760"/>
        <end position="783"/>
    </location>
</feature>
<feature type="transmembrane region" description="Helical" evidence="8">
    <location>
        <begin position="397"/>
        <end position="418"/>
    </location>
</feature>
<feature type="compositionally biased region" description="Polar residues" evidence="7">
    <location>
        <begin position="763"/>
        <end position="775"/>
    </location>
</feature>
<dbReference type="AlphaFoldDB" id="A0A7H9AZL9"/>
<keyword evidence="5 8" id="KW-1133">Transmembrane helix</keyword>
<evidence type="ECO:0000256" key="2">
    <source>
        <dbReference type="ARBA" id="ARBA00010642"/>
    </source>
</evidence>
<accession>A0A7H9AZL9</accession>
<keyword evidence="6 8" id="KW-0472">Membrane</keyword>
<feature type="region of interest" description="Disordered" evidence="7">
    <location>
        <begin position="735"/>
        <end position="754"/>
    </location>
</feature>
<dbReference type="InterPro" id="IPR010308">
    <property type="entry name" value="TRP_C"/>
</dbReference>
<dbReference type="GO" id="GO:0016020">
    <property type="term" value="C:membrane"/>
    <property type="evidence" value="ECO:0007669"/>
    <property type="project" value="UniProtKB-SubCell"/>
</dbReference>
<evidence type="ECO:0000259" key="10">
    <source>
        <dbReference type="SMART" id="SM01320"/>
    </source>
</evidence>
<evidence type="ECO:0000256" key="5">
    <source>
        <dbReference type="ARBA" id="ARBA00022989"/>
    </source>
</evidence>
<feature type="transmembrane region" description="Helical" evidence="8">
    <location>
        <begin position="316"/>
        <end position="337"/>
    </location>
</feature>
<evidence type="ECO:0000313" key="12">
    <source>
        <dbReference type="Proteomes" id="UP000509704"/>
    </source>
</evidence>
<dbReference type="PANTHER" id="PTHR31145">
    <property type="entry name" value="INTEGRAL MEMBRANE PROTEIN (AFU_ORTHOLOGUE AFUA_7G01610)"/>
    <property type="match status" value="1"/>
</dbReference>
<dbReference type="GO" id="GO:0055085">
    <property type="term" value="P:transmembrane transport"/>
    <property type="evidence" value="ECO:0007669"/>
    <property type="project" value="TreeGrafter"/>
</dbReference>
<feature type="transmembrane region" description="Helical" evidence="8">
    <location>
        <begin position="460"/>
        <end position="480"/>
    </location>
</feature>
<feature type="transmembrane region" description="Helical" evidence="8">
    <location>
        <begin position="371"/>
        <end position="391"/>
    </location>
</feature>
<dbReference type="GeneID" id="59234733"/>
<dbReference type="OrthoDB" id="5212126at2759"/>
<dbReference type="EMBL" id="CP058605">
    <property type="protein sequence ID" value="QLG71072.1"/>
    <property type="molecule type" value="Genomic_DNA"/>
</dbReference>
<dbReference type="Pfam" id="PF14558">
    <property type="entry name" value="TRP_N"/>
    <property type="match status" value="1"/>
</dbReference>
<feature type="transmembrane region" description="Helical" evidence="8">
    <location>
        <begin position="547"/>
        <end position="576"/>
    </location>
</feature>
<evidence type="ECO:0000256" key="4">
    <source>
        <dbReference type="ARBA" id="ARBA00022729"/>
    </source>
</evidence>
<evidence type="ECO:0000256" key="1">
    <source>
        <dbReference type="ARBA" id="ARBA00004141"/>
    </source>
</evidence>
<evidence type="ECO:0000256" key="7">
    <source>
        <dbReference type="SAM" id="MobiDB-lite"/>
    </source>
</evidence>
<feature type="compositionally biased region" description="Polar residues" evidence="7">
    <location>
        <begin position="689"/>
        <end position="703"/>
    </location>
</feature>
<comment type="similarity">
    <text evidence="2">Belongs to the transient receptor potential (TRP) ion channel family.</text>
</comment>
<reference evidence="11 12" key="1">
    <citation type="submission" date="2020-07" db="EMBL/GenBank/DDBJ databases">
        <title>The yeast mating-type switching endonuclease HO is a domesticated member of an unorthodox homing genetic element family.</title>
        <authorList>
            <person name="Coughlan A.Y."/>
            <person name="Lombardi L."/>
            <person name="Braun-Galleani S."/>
            <person name="Martos A.R."/>
            <person name="Galeote V."/>
            <person name="Bigey F."/>
            <person name="Dequin S."/>
            <person name="Byrne K.P."/>
            <person name="Wolfe K.H."/>
        </authorList>
    </citation>
    <scope>NUCLEOTIDE SEQUENCE [LARGE SCALE GENOMIC DNA]</scope>
    <source>
        <strain evidence="11 12">NRRL Y-6702</strain>
    </source>
</reference>
<feature type="region of interest" description="Disordered" evidence="7">
    <location>
        <begin position="641"/>
        <end position="708"/>
    </location>
</feature>
<comment type="subcellular location">
    <subcellularLocation>
        <location evidence="1">Membrane</location>
        <topology evidence="1">Multi-pass membrane protein</topology>
    </subcellularLocation>
</comment>